<dbReference type="PROSITE" id="PS51450">
    <property type="entry name" value="LRR"/>
    <property type="match status" value="6"/>
</dbReference>
<keyword evidence="1" id="KW-0433">Leucine-rich repeat</keyword>
<proteinExistence type="predicted"/>
<dbReference type="EMBL" id="CATOUU010000976">
    <property type="protein sequence ID" value="CAI9964392.1"/>
    <property type="molecule type" value="Genomic_DNA"/>
</dbReference>
<dbReference type="PRINTS" id="PR00019">
    <property type="entry name" value="LEURICHRPT"/>
</dbReference>
<keyword evidence="5" id="KW-1185">Reference proteome</keyword>
<dbReference type="PANTHER" id="PTHR18849">
    <property type="entry name" value="LEUCINE RICH REPEAT PROTEIN"/>
    <property type="match status" value="1"/>
</dbReference>
<keyword evidence="2" id="KW-0677">Repeat</keyword>
<gene>
    <name evidence="3" type="ORF">HINF_LOCUS52037</name>
    <name evidence="4" type="ORF">HINF_LOCUS54176</name>
</gene>
<comment type="caution">
    <text evidence="3">The sequence shown here is derived from an EMBL/GenBank/DDBJ whole genome shotgun (WGS) entry which is preliminary data.</text>
</comment>
<name>A0AA86UTM0_9EUKA</name>
<dbReference type="InterPro" id="IPR003591">
    <property type="entry name" value="Leu-rich_rpt_typical-subtyp"/>
</dbReference>
<dbReference type="AlphaFoldDB" id="A0AA86UTM0"/>
<evidence type="ECO:0000313" key="5">
    <source>
        <dbReference type="Proteomes" id="UP001642409"/>
    </source>
</evidence>
<dbReference type="Pfam" id="PF12799">
    <property type="entry name" value="LRR_4"/>
    <property type="match status" value="2"/>
</dbReference>
<accession>A0AA86UTM0</accession>
<sequence length="749" mass="88117">MNQISNIEAIASLINLTNLDLSQNNLEDVSAVVMLQELIELDLSKNKLKSIQPLQKLKQLHELRLSQCDLSNIKCLFELIKLYKLDVSQNQITNIDCIANMLNLTYFNFSFNRVISLEVLEKLNSIQDLRMNNNFIQNFEPIAKLQHANQSWITNQLVPTQQDFIASFNCNDIQLQQILKKNATAKKKSDKKFSMIKRYRDDVENQKLKIQNENQLFTLEFADFLKITDFEAIQCKTISFQEHSKNIYQLKLNQCKFSLNDKLTDIFYMTQLVELDLGFNGIENIGELADLANLKRLNLQNNNISRISALRNLKLTFLNIENNKVIFSDSIKSLQNTEIYLENNLIIDNQNLKNQSTPTQDDFQYLLGPNSTEQQAKELLDSQIYQSQMIQQFQNQIKRFSVFITENGVSIPLLQYFLEIKDQQHLRDFQFVIDFQINRLQLNNCKNVQLSKKFQLLNVDKFEEIKLIQVPVNITDLIINNCDLTNLLGLEQMVQLIQLDVKDNFIVSIEPIKQLINLKKVCLENNCIKDMIYLLGLNYFNYSWICKQNEPTDDIYNKYIKDINSNISLIELKKQFENTRIKNLPKNGFFGQKKEEIFYFQEKYLKEALDFQFQLNQQQNPFDQAFQPQYHQQPQFVSFQPIIHMDEQQINLNQEHFIPPLVPFNPRPQTPFTRQKKITVLLNNMNLRPDHYTSLQVYIMKQFKNKVHILQNKNIEIICSEHQSYNVIRVVTEISACDQKLKIMSEDVQ</sequence>
<dbReference type="Proteomes" id="UP001642409">
    <property type="component" value="Unassembled WGS sequence"/>
</dbReference>
<protein>
    <submittedName>
        <fullName evidence="3">Uncharacterized protein</fullName>
    </submittedName>
</protein>
<reference evidence="4 5" key="2">
    <citation type="submission" date="2024-07" db="EMBL/GenBank/DDBJ databases">
        <authorList>
            <person name="Akdeniz Z."/>
        </authorList>
    </citation>
    <scope>NUCLEOTIDE SEQUENCE [LARGE SCALE GENOMIC DNA]</scope>
</reference>
<reference evidence="3" key="1">
    <citation type="submission" date="2023-06" db="EMBL/GenBank/DDBJ databases">
        <authorList>
            <person name="Kurt Z."/>
        </authorList>
    </citation>
    <scope>NUCLEOTIDE SEQUENCE</scope>
</reference>
<dbReference type="SMART" id="SM00369">
    <property type="entry name" value="LRR_TYP"/>
    <property type="match status" value="5"/>
</dbReference>
<evidence type="ECO:0000256" key="2">
    <source>
        <dbReference type="ARBA" id="ARBA00022737"/>
    </source>
</evidence>
<dbReference type="InterPro" id="IPR025875">
    <property type="entry name" value="Leu-rich_rpt_4"/>
</dbReference>
<dbReference type="SUPFAM" id="SSF52058">
    <property type="entry name" value="L domain-like"/>
    <property type="match status" value="2"/>
</dbReference>
<dbReference type="Gene3D" id="3.80.10.10">
    <property type="entry name" value="Ribonuclease Inhibitor"/>
    <property type="match status" value="3"/>
</dbReference>
<dbReference type="SMART" id="SM00365">
    <property type="entry name" value="LRR_SD22"/>
    <property type="match status" value="8"/>
</dbReference>
<evidence type="ECO:0000313" key="3">
    <source>
        <dbReference type="EMBL" id="CAI9964392.1"/>
    </source>
</evidence>
<evidence type="ECO:0000313" key="4">
    <source>
        <dbReference type="EMBL" id="CAL6069852.1"/>
    </source>
</evidence>
<dbReference type="InterPro" id="IPR032675">
    <property type="entry name" value="LRR_dom_sf"/>
</dbReference>
<dbReference type="EMBL" id="CAXDID020000280">
    <property type="protein sequence ID" value="CAL6069852.1"/>
    <property type="molecule type" value="Genomic_DNA"/>
</dbReference>
<organism evidence="3">
    <name type="scientific">Hexamita inflata</name>
    <dbReference type="NCBI Taxonomy" id="28002"/>
    <lineage>
        <taxon>Eukaryota</taxon>
        <taxon>Metamonada</taxon>
        <taxon>Diplomonadida</taxon>
        <taxon>Hexamitidae</taxon>
        <taxon>Hexamitinae</taxon>
        <taxon>Hexamita</taxon>
    </lineage>
</organism>
<dbReference type="PANTHER" id="PTHR18849:SF0">
    <property type="entry name" value="CILIA- AND FLAGELLA-ASSOCIATED PROTEIN 410-RELATED"/>
    <property type="match status" value="1"/>
</dbReference>
<evidence type="ECO:0000256" key="1">
    <source>
        <dbReference type="ARBA" id="ARBA00022614"/>
    </source>
</evidence>
<dbReference type="InterPro" id="IPR001611">
    <property type="entry name" value="Leu-rich_rpt"/>
</dbReference>